<dbReference type="EMBL" id="GDID01002336">
    <property type="protein sequence ID" value="JAP94270.1"/>
    <property type="molecule type" value="Transcribed_RNA"/>
</dbReference>
<feature type="compositionally biased region" description="Acidic residues" evidence="1">
    <location>
        <begin position="21"/>
        <end position="35"/>
    </location>
</feature>
<feature type="compositionally biased region" description="Basic and acidic residues" evidence="1">
    <location>
        <begin position="36"/>
        <end position="47"/>
    </location>
</feature>
<dbReference type="AlphaFoldDB" id="A0A146KBS0"/>
<protein>
    <submittedName>
        <fullName evidence="2">Uncharacterized protein</fullName>
    </submittedName>
</protein>
<feature type="region of interest" description="Disordered" evidence="1">
    <location>
        <begin position="1"/>
        <end position="52"/>
    </location>
</feature>
<feature type="compositionally biased region" description="Basic and acidic residues" evidence="1">
    <location>
        <begin position="1"/>
        <end position="17"/>
    </location>
</feature>
<name>A0A146KBS0_9EUKA</name>
<evidence type="ECO:0000256" key="1">
    <source>
        <dbReference type="SAM" id="MobiDB-lite"/>
    </source>
</evidence>
<reference evidence="2" key="1">
    <citation type="submission" date="2015-07" db="EMBL/GenBank/DDBJ databases">
        <title>Adaptation to a free-living lifestyle via gene acquisitions in the diplomonad Trepomonas sp. PC1.</title>
        <authorList>
            <person name="Xu F."/>
            <person name="Jerlstrom-Hultqvist J."/>
            <person name="Kolisko M."/>
            <person name="Simpson A.G.B."/>
            <person name="Roger A.J."/>
            <person name="Svard S.G."/>
            <person name="Andersson J.O."/>
        </authorList>
    </citation>
    <scope>NUCLEOTIDE SEQUENCE</scope>
    <source>
        <strain evidence="2">PC1</strain>
    </source>
</reference>
<feature type="non-terminal residue" evidence="2">
    <location>
        <position position="1"/>
    </location>
</feature>
<sequence length="282" mass="32613">EPDKNHESEKNEEREQTEQLEVVEEGIEEEAEEDELQKQSEKQKESIKQLPQILKKPTQNELSKDQLAYGCTFFSNAHGFSNPLNVITPKALQTRMSPISNISVHAAEQILKQPFKPSNGRAFAETKQMKDVQLQCLAPCEIAEIQEYRTPGSQEENFVFESFKMLGAKSVNDKIHVSKVAQLLIECYSTLDYQLLCIDDYKMHCKYIQEQLVELEKKNPELKLPKNKKEQPFKLAPMEDIEEVVKMAIGGKDYMDLEDWKGFFDGVSNLVFQDYRKQIDKK</sequence>
<organism evidence="2">
    <name type="scientific">Trepomonas sp. PC1</name>
    <dbReference type="NCBI Taxonomy" id="1076344"/>
    <lineage>
        <taxon>Eukaryota</taxon>
        <taxon>Metamonada</taxon>
        <taxon>Diplomonadida</taxon>
        <taxon>Hexamitidae</taxon>
        <taxon>Hexamitinae</taxon>
        <taxon>Trepomonas</taxon>
    </lineage>
</organism>
<evidence type="ECO:0000313" key="2">
    <source>
        <dbReference type="EMBL" id="JAP94270.1"/>
    </source>
</evidence>
<proteinExistence type="predicted"/>
<gene>
    <name evidence="2" type="ORF">TPC1_13145</name>
</gene>
<accession>A0A146KBS0</accession>